<name>A0ABV5D254_9ACTN</name>
<evidence type="ECO:0000259" key="1">
    <source>
        <dbReference type="Pfam" id="PF24024"/>
    </source>
</evidence>
<accession>A0ABV5D254</accession>
<evidence type="ECO:0000313" key="2">
    <source>
        <dbReference type="EMBL" id="MFB6398339.1"/>
    </source>
</evidence>
<proteinExistence type="predicted"/>
<protein>
    <recommendedName>
        <fullName evidence="1">DUF7336 domain-containing protein</fullName>
    </recommendedName>
</protein>
<dbReference type="InterPro" id="IPR055760">
    <property type="entry name" value="DUF7336"/>
</dbReference>
<sequence>MEWDEQDGDDLKMLGVYSTEQKAQERIVLARSLPGFREEPNCFLVDRHTIDEARWDDGFVTALRNERDSTGIRR</sequence>
<dbReference type="RefSeq" id="WP_375737139.1">
    <property type="nucleotide sequence ID" value="NZ_JBCGDC010000228.1"/>
</dbReference>
<dbReference type="Proteomes" id="UP001582793">
    <property type="component" value="Unassembled WGS sequence"/>
</dbReference>
<dbReference type="Pfam" id="PF24024">
    <property type="entry name" value="DUF7336"/>
    <property type="match status" value="1"/>
</dbReference>
<comment type="caution">
    <text evidence="2">The sequence shown here is derived from an EMBL/GenBank/DDBJ whole genome shotgun (WGS) entry which is preliminary data.</text>
</comment>
<dbReference type="EMBL" id="JBCGDC010000228">
    <property type="protein sequence ID" value="MFB6398339.1"/>
    <property type="molecule type" value="Genomic_DNA"/>
</dbReference>
<evidence type="ECO:0000313" key="3">
    <source>
        <dbReference type="Proteomes" id="UP001582793"/>
    </source>
</evidence>
<gene>
    <name evidence="2" type="ORF">AAFH96_35490</name>
</gene>
<keyword evidence="3" id="KW-1185">Reference proteome</keyword>
<organism evidence="2 3">
    <name type="scientific">Polymorphospora lycopeni</name>
    <dbReference type="NCBI Taxonomy" id="3140240"/>
    <lineage>
        <taxon>Bacteria</taxon>
        <taxon>Bacillati</taxon>
        <taxon>Actinomycetota</taxon>
        <taxon>Actinomycetes</taxon>
        <taxon>Micromonosporales</taxon>
        <taxon>Micromonosporaceae</taxon>
        <taxon>Polymorphospora</taxon>
    </lineage>
</organism>
<reference evidence="2 3" key="1">
    <citation type="submission" date="2024-04" db="EMBL/GenBank/DDBJ databases">
        <title>Polymorphospora sp. isolated from Baiyangdian Lake in Xiong'an New Area.</title>
        <authorList>
            <person name="Zhang X."/>
            <person name="Liu J."/>
        </authorList>
    </citation>
    <scope>NUCLEOTIDE SEQUENCE [LARGE SCALE GENOMIC DNA]</scope>
    <source>
        <strain evidence="2 3">2-325</strain>
    </source>
</reference>
<feature type="domain" description="DUF7336" evidence="1">
    <location>
        <begin position="7"/>
        <end position="58"/>
    </location>
</feature>